<dbReference type="InterPro" id="IPR003661">
    <property type="entry name" value="HisK_dim/P_dom"/>
</dbReference>
<dbReference type="PROSITE" id="PS50885">
    <property type="entry name" value="HAMP"/>
    <property type="match status" value="1"/>
</dbReference>
<protein>
    <recommendedName>
        <fullName evidence="3">histidine kinase</fullName>
        <ecNumber evidence="3">2.7.13.3</ecNumber>
    </recommendedName>
</protein>
<evidence type="ECO:0000256" key="8">
    <source>
        <dbReference type="ARBA" id="ARBA00022989"/>
    </source>
</evidence>
<keyword evidence="15" id="KW-1185">Reference proteome</keyword>
<keyword evidence="10 11" id="KW-0472">Membrane</keyword>
<dbReference type="PROSITE" id="PS50109">
    <property type="entry name" value="HIS_KIN"/>
    <property type="match status" value="1"/>
</dbReference>
<dbReference type="InterPro" id="IPR004358">
    <property type="entry name" value="Sig_transdc_His_kin-like_C"/>
</dbReference>
<dbReference type="InterPro" id="IPR003594">
    <property type="entry name" value="HATPase_dom"/>
</dbReference>
<proteinExistence type="predicted"/>
<dbReference type="EC" id="2.7.13.3" evidence="3"/>
<evidence type="ECO:0000256" key="11">
    <source>
        <dbReference type="SAM" id="Phobius"/>
    </source>
</evidence>
<dbReference type="InterPro" id="IPR005467">
    <property type="entry name" value="His_kinase_dom"/>
</dbReference>
<evidence type="ECO:0000256" key="5">
    <source>
        <dbReference type="ARBA" id="ARBA00022679"/>
    </source>
</evidence>
<evidence type="ECO:0000256" key="1">
    <source>
        <dbReference type="ARBA" id="ARBA00000085"/>
    </source>
</evidence>
<evidence type="ECO:0000259" key="12">
    <source>
        <dbReference type="PROSITE" id="PS50109"/>
    </source>
</evidence>
<evidence type="ECO:0000259" key="13">
    <source>
        <dbReference type="PROSITE" id="PS50885"/>
    </source>
</evidence>
<evidence type="ECO:0000313" key="15">
    <source>
        <dbReference type="Proteomes" id="UP001519654"/>
    </source>
</evidence>
<name>A0ABS5YYS8_9ACTN</name>
<feature type="domain" description="HAMP" evidence="13">
    <location>
        <begin position="169"/>
        <end position="222"/>
    </location>
</feature>
<dbReference type="SMART" id="SM00304">
    <property type="entry name" value="HAMP"/>
    <property type="match status" value="1"/>
</dbReference>
<dbReference type="InterPro" id="IPR036890">
    <property type="entry name" value="HATPase_C_sf"/>
</dbReference>
<dbReference type="Pfam" id="PF02518">
    <property type="entry name" value="HATPase_c"/>
    <property type="match status" value="1"/>
</dbReference>
<dbReference type="CDD" id="cd00082">
    <property type="entry name" value="HisKA"/>
    <property type="match status" value="1"/>
</dbReference>
<evidence type="ECO:0000256" key="4">
    <source>
        <dbReference type="ARBA" id="ARBA00022553"/>
    </source>
</evidence>
<evidence type="ECO:0000256" key="10">
    <source>
        <dbReference type="ARBA" id="ARBA00023136"/>
    </source>
</evidence>
<dbReference type="Gene3D" id="3.30.565.10">
    <property type="entry name" value="Histidine kinase-like ATPase, C-terminal domain"/>
    <property type="match status" value="1"/>
</dbReference>
<dbReference type="Gene3D" id="1.10.287.130">
    <property type="match status" value="1"/>
</dbReference>
<dbReference type="GO" id="GO:0016301">
    <property type="term" value="F:kinase activity"/>
    <property type="evidence" value="ECO:0007669"/>
    <property type="project" value="UniProtKB-KW"/>
</dbReference>
<dbReference type="SMART" id="SM00388">
    <property type="entry name" value="HisKA"/>
    <property type="match status" value="1"/>
</dbReference>
<dbReference type="PANTHER" id="PTHR45436:SF5">
    <property type="entry name" value="SENSOR HISTIDINE KINASE TRCS"/>
    <property type="match status" value="1"/>
</dbReference>
<dbReference type="SMART" id="SM00387">
    <property type="entry name" value="HATPase_c"/>
    <property type="match status" value="1"/>
</dbReference>
<dbReference type="Pfam" id="PF00512">
    <property type="entry name" value="HisKA"/>
    <property type="match status" value="1"/>
</dbReference>
<accession>A0ABS5YYS8</accession>
<evidence type="ECO:0000256" key="9">
    <source>
        <dbReference type="ARBA" id="ARBA00023012"/>
    </source>
</evidence>
<dbReference type="SUPFAM" id="SSF47384">
    <property type="entry name" value="Homodimeric domain of signal transducing histidine kinase"/>
    <property type="match status" value="1"/>
</dbReference>
<evidence type="ECO:0000256" key="2">
    <source>
        <dbReference type="ARBA" id="ARBA00004236"/>
    </source>
</evidence>
<dbReference type="RefSeq" id="WP_215792129.1">
    <property type="nucleotide sequence ID" value="NZ_JAHKKG010000010.1"/>
</dbReference>
<feature type="transmembrane region" description="Helical" evidence="11">
    <location>
        <begin position="145"/>
        <end position="168"/>
    </location>
</feature>
<dbReference type="SUPFAM" id="SSF55874">
    <property type="entry name" value="ATPase domain of HSP90 chaperone/DNA topoisomerase II/histidine kinase"/>
    <property type="match status" value="1"/>
</dbReference>
<dbReference type="PRINTS" id="PR00344">
    <property type="entry name" value="BCTRLSENSOR"/>
</dbReference>
<dbReference type="InterPro" id="IPR003660">
    <property type="entry name" value="HAMP_dom"/>
</dbReference>
<evidence type="ECO:0000313" key="14">
    <source>
        <dbReference type="EMBL" id="MBU2667863.1"/>
    </source>
</evidence>
<evidence type="ECO:0000256" key="6">
    <source>
        <dbReference type="ARBA" id="ARBA00022692"/>
    </source>
</evidence>
<dbReference type="InterPro" id="IPR050428">
    <property type="entry name" value="TCS_sensor_his_kinase"/>
</dbReference>
<feature type="domain" description="Histidine kinase" evidence="12">
    <location>
        <begin position="230"/>
        <end position="435"/>
    </location>
</feature>
<dbReference type="Gene3D" id="6.10.340.10">
    <property type="match status" value="1"/>
</dbReference>
<dbReference type="InterPro" id="IPR036097">
    <property type="entry name" value="HisK_dim/P_sf"/>
</dbReference>
<sequence>MIRRLLLTYLSLTVLVLCGLAVPLGWIYQRSERQQAFQSLQHEATVLAAYIGADLEGAEGDRIADMARAAARQWDGEVEVFDGAGRVLFSTRDGRAGPLPVAGSRIARLDGVAVLSVTEPFRSESSGAVRLSAPLAPVTRSVHQFWFILAVASLIVLAVVVGVAVALARWVARPVRALEHATRNLAAGGEPTLVPDGSGPPELRRLAATFNTTAVRLHELLDAQRSFADHASHQLKSPLQALRLRLENLEPDVTPAGEEGLEAALAEAERLSRMVDTLLDMAVTDHPDQAPQEVDLTALAAERAEVWRPLAGKQDVTLALTDDGPARVPAMSGAVEQILDNLLSNALRAAPAGSTVTIVVRAGQLRVVDHGPGLSDEQRTAALEPFWRAPGSAPGGTGLGLALVRKLAVAGGGSVRLDPAVPSGIEAVVTFSGRA</sequence>
<dbReference type="SUPFAM" id="SSF158472">
    <property type="entry name" value="HAMP domain-like"/>
    <property type="match status" value="1"/>
</dbReference>
<comment type="subcellular location">
    <subcellularLocation>
        <location evidence="2">Cell membrane</location>
    </subcellularLocation>
</comment>
<keyword evidence="9" id="KW-0902">Two-component regulatory system</keyword>
<dbReference type="Pfam" id="PF00672">
    <property type="entry name" value="HAMP"/>
    <property type="match status" value="1"/>
</dbReference>
<comment type="catalytic activity">
    <reaction evidence="1">
        <text>ATP + protein L-histidine = ADP + protein N-phospho-L-histidine.</text>
        <dbReference type="EC" id="2.7.13.3"/>
    </reaction>
</comment>
<keyword evidence="4" id="KW-0597">Phosphoprotein</keyword>
<dbReference type="Proteomes" id="UP001519654">
    <property type="component" value="Unassembled WGS sequence"/>
</dbReference>
<reference evidence="14 15" key="1">
    <citation type="submission" date="2021-06" db="EMBL/GenBank/DDBJ databases">
        <title>Actinoplanes lichenicola sp. nov., and Actinoplanes ovalisporus sp. nov., isolated from lichen in Thailand.</title>
        <authorList>
            <person name="Saeng-In P."/>
            <person name="Kanchanasin P."/>
            <person name="Yuki M."/>
            <person name="Kudo T."/>
            <person name="Ohkuma M."/>
            <person name="Phongsopitanun W."/>
            <person name="Tanasupawat S."/>
        </authorList>
    </citation>
    <scope>NUCLEOTIDE SEQUENCE [LARGE SCALE GENOMIC DNA]</scope>
    <source>
        <strain evidence="14 15">NBRC 110975</strain>
    </source>
</reference>
<dbReference type="CDD" id="cd06225">
    <property type="entry name" value="HAMP"/>
    <property type="match status" value="1"/>
</dbReference>
<dbReference type="PANTHER" id="PTHR45436">
    <property type="entry name" value="SENSOR HISTIDINE KINASE YKOH"/>
    <property type="match status" value="1"/>
</dbReference>
<keyword evidence="5" id="KW-0808">Transferase</keyword>
<dbReference type="EMBL" id="JAHKKG010000010">
    <property type="protein sequence ID" value="MBU2667863.1"/>
    <property type="molecule type" value="Genomic_DNA"/>
</dbReference>
<evidence type="ECO:0000256" key="3">
    <source>
        <dbReference type="ARBA" id="ARBA00012438"/>
    </source>
</evidence>
<evidence type="ECO:0000256" key="7">
    <source>
        <dbReference type="ARBA" id="ARBA00022777"/>
    </source>
</evidence>
<keyword evidence="7 14" id="KW-0418">Kinase</keyword>
<keyword evidence="8 11" id="KW-1133">Transmembrane helix</keyword>
<gene>
    <name evidence="14" type="ORF">KOI35_30560</name>
</gene>
<organism evidence="14 15">
    <name type="scientific">Paractinoplanes bogorensis</name>
    <dbReference type="NCBI Taxonomy" id="1610840"/>
    <lineage>
        <taxon>Bacteria</taxon>
        <taxon>Bacillati</taxon>
        <taxon>Actinomycetota</taxon>
        <taxon>Actinomycetes</taxon>
        <taxon>Micromonosporales</taxon>
        <taxon>Micromonosporaceae</taxon>
        <taxon>Paractinoplanes</taxon>
    </lineage>
</organism>
<keyword evidence="6 11" id="KW-0812">Transmembrane</keyword>
<comment type="caution">
    <text evidence="14">The sequence shown here is derived from an EMBL/GenBank/DDBJ whole genome shotgun (WGS) entry which is preliminary data.</text>
</comment>